<dbReference type="Gene3D" id="3.30.565.10">
    <property type="entry name" value="Histidine kinase-like ATPase, C-terminal domain"/>
    <property type="match status" value="1"/>
</dbReference>
<keyword evidence="9" id="KW-1133">Transmembrane helix</keyword>
<keyword evidence="9" id="KW-0812">Transmembrane</keyword>
<keyword evidence="3" id="KW-0597">Phosphoprotein</keyword>
<proteinExistence type="predicted"/>
<evidence type="ECO:0000259" key="11">
    <source>
        <dbReference type="Pfam" id="PF07730"/>
    </source>
</evidence>
<keyword evidence="9" id="KW-0472">Membrane</keyword>
<dbReference type="GO" id="GO:0046983">
    <property type="term" value="F:protein dimerization activity"/>
    <property type="evidence" value="ECO:0007669"/>
    <property type="project" value="InterPro"/>
</dbReference>
<dbReference type="InterPro" id="IPR036890">
    <property type="entry name" value="HATPase_C_sf"/>
</dbReference>
<evidence type="ECO:0000256" key="1">
    <source>
        <dbReference type="ARBA" id="ARBA00000085"/>
    </source>
</evidence>
<name>A0A6G9YBJ7_9NOCA</name>
<dbReference type="KEGG" id="nah:F5544_13560"/>
<dbReference type="SUPFAM" id="SSF55874">
    <property type="entry name" value="ATPase domain of HSP90 chaperone/DNA topoisomerase II/histidine kinase"/>
    <property type="match status" value="1"/>
</dbReference>
<dbReference type="PANTHER" id="PTHR24421">
    <property type="entry name" value="NITRATE/NITRITE SENSOR PROTEIN NARX-RELATED"/>
    <property type="match status" value="1"/>
</dbReference>
<dbReference type="EC" id="2.7.13.3" evidence="2"/>
<keyword evidence="13" id="KW-1185">Reference proteome</keyword>
<evidence type="ECO:0000259" key="10">
    <source>
        <dbReference type="Pfam" id="PF02518"/>
    </source>
</evidence>
<gene>
    <name evidence="12" type="ORF">F5544_13560</name>
</gene>
<dbReference type="InterPro" id="IPR011712">
    <property type="entry name" value="Sig_transdc_His_kin_sub3_dim/P"/>
</dbReference>
<feature type="transmembrane region" description="Helical" evidence="9">
    <location>
        <begin position="111"/>
        <end position="130"/>
    </location>
</feature>
<dbReference type="EMBL" id="CP046172">
    <property type="protein sequence ID" value="QIS10601.1"/>
    <property type="molecule type" value="Genomic_DNA"/>
</dbReference>
<feature type="domain" description="Signal transduction histidine kinase subgroup 3 dimerisation and phosphoacceptor" evidence="11">
    <location>
        <begin position="175"/>
        <end position="241"/>
    </location>
</feature>
<keyword evidence="7" id="KW-0067">ATP-binding</keyword>
<evidence type="ECO:0000256" key="3">
    <source>
        <dbReference type="ARBA" id="ARBA00022553"/>
    </source>
</evidence>
<keyword evidence="8" id="KW-0902">Two-component regulatory system</keyword>
<feature type="transmembrane region" description="Helical" evidence="9">
    <location>
        <begin position="20"/>
        <end position="42"/>
    </location>
</feature>
<evidence type="ECO:0000256" key="9">
    <source>
        <dbReference type="SAM" id="Phobius"/>
    </source>
</evidence>
<organism evidence="12 13">
    <name type="scientific">Nocardia arthritidis</name>
    <dbReference type="NCBI Taxonomy" id="228602"/>
    <lineage>
        <taxon>Bacteria</taxon>
        <taxon>Bacillati</taxon>
        <taxon>Actinomycetota</taxon>
        <taxon>Actinomycetes</taxon>
        <taxon>Mycobacteriales</taxon>
        <taxon>Nocardiaceae</taxon>
        <taxon>Nocardia</taxon>
    </lineage>
</organism>
<dbReference type="GO" id="GO:0000155">
    <property type="term" value="F:phosphorelay sensor kinase activity"/>
    <property type="evidence" value="ECO:0007669"/>
    <property type="project" value="InterPro"/>
</dbReference>
<dbReference type="Proteomes" id="UP000503540">
    <property type="component" value="Chromosome"/>
</dbReference>
<comment type="catalytic activity">
    <reaction evidence="1">
        <text>ATP + protein L-histidine = ADP + protein N-phospho-L-histidine.</text>
        <dbReference type="EC" id="2.7.13.3"/>
    </reaction>
</comment>
<keyword evidence="4" id="KW-0808">Transferase</keyword>
<dbReference type="PANTHER" id="PTHR24421:SF10">
    <property type="entry name" value="NITRATE_NITRITE SENSOR PROTEIN NARQ"/>
    <property type="match status" value="1"/>
</dbReference>
<dbReference type="InterPro" id="IPR050482">
    <property type="entry name" value="Sensor_HK_TwoCompSys"/>
</dbReference>
<evidence type="ECO:0000256" key="6">
    <source>
        <dbReference type="ARBA" id="ARBA00022777"/>
    </source>
</evidence>
<dbReference type="Pfam" id="PF02518">
    <property type="entry name" value="HATPase_c"/>
    <property type="match status" value="1"/>
</dbReference>
<keyword evidence="6 12" id="KW-0418">Kinase</keyword>
<evidence type="ECO:0000313" key="13">
    <source>
        <dbReference type="Proteomes" id="UP000503540"/>
    </source>
</evidence>
<protein>
    <recommendedName>
        <fullName evidence="2">histidine kinase</fullName>
        <ecNumber evidence="2">2.7.13.3</ecNumber>
    </recommendedName>
</protein>
<sequence>MIMVDEPSLPRRACYPVIGAIIGTCTALRGLAALVSGNSLGLRRHARRERHRLARWFRAAAVAELPDRDPTGYVLLRALYAVVGGVMLIVAGAAALGYFGWALELTLVHRIPLTTSVVSLAVGAVGIYLCRQFALALGQGDIAAAMRYLGEDGTQSRLRELERTRADVIRAVDDERRRIERSLHDGVQQRTVTLALQLGRMRRNMQRRNTTALADELDRAVEQATGLLADLREVAWRIYPSILDERGLAAALRGLSAHTMMPLRLELSIECEPPTPVAAAAYFVVAEAATNAAKHSGAKDISVTVTHLADRIVAAVRDDGIGGADPEGGGLTGLRRRVAALDGVLRVHSPTGGPTIVTAELPCVS</sequence>
<evidence type="ECO:0000256" key="7">
    <source>
        <dbReference type="ARBA" id="ARBA00022840"/>
    </source>
</evidence>
<dbReference type="Pfam" id="PF07730">
    <property type="entry name" value="HisKA_3"/>
    <property type="match status" value="1"/>
</dbReference>
<dbReference type="GO" id="GO:0016020">
    <property type="term" value="C:membrane"/>
    <property type="evidence" value="ECO:0007669"/>
    <property type="project" value="InterPro"/>
</dbReference>
<dbReference type="CDD" id="cd16917">
    <property type="entry name" value="HATPase_UhpB-NarQ-NarX-like"/>
    <property type="match status" value="1"/>
</dbReference>
<evidence type="ECO:0000256" key="4">
    <source>
        <dbReference type="ARBA" id="ARBA00022679"/>
    </source>
</evidence>
<dbReference type="Gene3D" id="1.20.5.1930">
    <property type="match status" value="1"/>
</dbReference>
<evidence type="ECO:0000313" key="12">
    <source>
        <dbReference type="EMBL" id="QIS10601.1"/>
    </source>
</evidence>
<reference evidence="12 13" key="1">
    <citation type="journal article" date="2019" name="ACS Chem. Biol.">
        <title>Identification and Mobilization of a Cryptic Antibiotic Biosynthesis Gene Locus from a Human-Pathogenic Nocardia Isolate.</title>
        <authorList>
            <person name="Herisse M."/>
            <person name="Ishida K."/>
            <person name="Porter J.L."/>
            <person name="Howden B."/>
            <person name="Hertweck C."/>
            <person name="Stinear T.P."/>
            <person name="Pidot S.J."/>
        </authorList>
    </citation>
    <scope>NUCLEOTIDE SEQUENCE [LARGE SCALE GENOMIC DNA]</scope>
    <source>
        <strain evidence="12 13">AUSMDU00012717</strain>
    </source>
</reference>
<accession>A0A6G9YBJ7</accession>
<evidence type="ECO:0000256" key="5">
    <source>
        <dbReference type="ARBA" id="ARBA00022741"/>
    </source>
</evidence>
<evidence type="ECO:0000256" key="8">
    <source>
        <dbReference type="ARBA" id="ARBA00023012"/>
    </source>
</evidence>
<evidence type="ECO:0000256" key="2">
    <source>
        <dbReference type="ARBA" id="ARBA00012438"/>
    </source>
</evidence>
<feature type="domain" description="Histidine kinase/HSP90-like ATPase" evidence="10">
    <location>
        <begin position="281"/>
        <end position="362"/>
    </location>
</feature>
<dbReference type="GO" id="GO:0005524">
    <property type="term" value="F:ATP binding"/>
    <property type="evidence" value="ECO:0007669"/>
    <property type="project" value="UniProtKB-KW"/>
</dbReference>
<dbReference type="InterPro" id="IPR003594">
    <property type="entry name" value="HATPase_dom"/>
</dbReference>
<keyword evidence="5" id="KW-0547">Nucleotide-binding</keyword>
<feature type="transmembrane region" description="Helical" evidence="9">
    <location>
        <begin position="78"/>
        <end position="99"/>
    </location>
</feature>
<dbReference type="AlphaFoldDB" id="A0A6G9YBJ7"/>